<protein>
    <submittedName>
        <fullName evidence="2">Granzyme B-like isoform X1</fullName>
    </submittedName>
</protein>
<dbReference type="RefSeq" id="XP_073922998.1">
    <property type="nucleotide sequence ID" value="XM_074066897.1"/>
</dbReference>
<evidence type="ECO:0000313" key="2">
    <source>
        <dbReference type="RefSeq" id="XP_073922998.1"/>
    </source>
</evidence>
<evidence type="ECO:0000313" key="1">
    <source>
        <dbReference type="Proteomes" id="UP001732720"/>
    </source>
</evidence>
<dbReference type="Proteomes" id="UP001732720">
    <property type="component" value="Chromosome 3"/>
</dbReference>
<name>A0AC58M0R0_CASCN</name>
<sequence>MMTHHKTKGKLWSLSPLPFLPQWVLKESKNKAPEDLSSFPGKMQLLLLLLAFFLPPMAKAGHSTSQTSSRSVPPSRTQPVHLMGAHRQLFFQGEIIGGHKAKPHSRPYMAYLWNLDNDSGRLCGGFLIQEDFVMTAAHCLRRSINVTLGAHNIKEQEKTQEVIPVKRAIPHPDFNHQRLTNDIMLLQLERKVKLTPAVQLLSLPRGNSQIKPGTVCSVAGWGWMTPTGKPSDELREVQLKVMEDQECKTRFSNYNSPSQMCVGDPNIRRASFRGDSGGPLVCNKVAQGIVSYGRNDGRAPRVFTKVSHFLKWIKNTMNHR</sequence>
<organism evidence="1 2">
    <name type="scientific">Castor canadensis</name>
    <name type="common">American beaver</name>
    <dbReference type="NCBI Taxonomy" id="51338"/>
    <lineage>
        <taxon>Eukaryota</taxon>
        <taxon>Metazoa</taxon>
        <taxon>Chordata</taxon>
        <taxon>Craniata</taxon>
        <taxon>Vertebrata</taxon>
        <taxon>Euteleostomi</taxon>
        <taxon>Mammalia</taxon>
        <taxon>Eutheria</taxon>
        <taxon>Euarchontoglires</taxon>
        <taxon>Glires</taxon>
        <taxon>Rodentia</taxon>
        <taxon>Castorimorpha</taxon>
        <taxon>Castoridae</taxon>
        <taxon>Castor</taxon>
    </lineage>
</organism>
<keyword evidence="1" id="KW-1185">Reference proteome</keyword>
<gene>
    <name evidence="2" type="primary">LOC141421228</name>
</gene>
<proteinExistence type="predicted"/>
<accession>A0AC58M0R0</accession>
<reference evidence="2" key="1">
    <citation type="submission" date="2025-08" db="UniProtKB">
        <authorList>
            <consortium name="RefSeq"/>
        </authorList>
    </citation>
    <scope>IDENTIFICATION</scope>
</reference>